<name>K1S9M8_9ZZZZ</name>
<sequence>KYGADLGKTAESVDGTGPFKCTQWDKGEVMKFEAFENYYEGAPLTHEIVMKIVPEQTSRAIAVETAQADIADGVSPDDAVRLDALDGVTVSKTDGNGCHLFQFNCASDHAPMSIPAVRQAICYAIDRNAICEYLYSGLGEIPIDSIMAPSVAGYSSVGVVPYDPERT</sequence>
<feature type="non-terminal residue" evidence="5">
    <location>
        <position position="167"/>
    </location>
</feature>
<gene>
    <name evidence="5" type="ORF">LEA_17084</name>
</gene>
<dbReference type="GO" id="GO:1904680">
    <property type="term" value="F:peptide transmembrane transporter activity"/>
    <property type="evidence" value="ECO:0007669"/>
    <property type="project" value="TreeGrafter"/>
</dbReference>
<keyword evidence="3" id="KW-0732">Signal</keyword>
<dbReference type="InterPro" id="IPR000914">
    <property type="entry name" value="SBP_5_dom"/>
</dbReference>
<evidence type="ECO:0000256" key="3">
    <source>
        <dbReference type="ARBA" id="ARBA00022729"/>
    </source>
</evidence>
<keyword evidence="2" id="KW-0813">Transport</keyword>
<dbReference type="Gene3D" id="3.40.190.10">
    <property type="entry name" value="Periplasmic binding protein-like II"/>
    <property type="match status" value="1"/>
</dbReference>
<dbReference type="PANTHER" id="PTHR30290:SF9">
    <property type="entry name" value="OLIGOPEPTIDE-BINDING PROTEIN APPA"/>
    <property type="match status" value="1"/>
</dbReference>
<feature type="domain" description="Solute-binding protein family 5" evidence="4">
    <location>
        <begin position="2"/>
        <end position="165"/>
    </location>
</feature>
<dbReference type="GO" id="GO:0015833">
    <property type="term" value="P:peptide transport"/>
    <property type="evidence" value="ECO:0007669"/>
    <property type="project" value="TreeGrafter"/>
</dbReference>
<dbReference type="PANTHER" id="PTHR30290">
    <property type="entry name" value="PERIPLASMIC BINDING COMPONENT OF ABC TRANSPORTER"/>
    <property type="match status" value="1"/>
</dbReference>
<comment type="similarity">
    <text evidence="1">Belongs to the bacterial solute-binding protein 5 family.</text>
</comment>
<protein>
    <submittedName>
        <fullName evidence="5">Bacterial extracellular solute-binding protein, family 5</fullName>
    </submittedName>
</protein>
<evidence type="ECO:0000256" key="2">
    <source>
        <dbReference type="ARBA" id="ARBA00022448"/>
    </source>
</evidence>
<accession>K1S9M8</accession>
<feature type="non-terminal residue" evidence="5">
    <location>
        <position position="1"/>
    </location>
</feature>
<dbReference type="Gene3D" id="3.10.105.10">
    <property type="entry name" value="Dipeptide-binding Protein, Domain 3"/>
    <property type="match status" value="1"/>
</dbReference>
<proteinExistence type="inferred from homology"/>
<comment type="caution">
    <text evidence="5">The sequence shown here is derived from an EMBL/GenBank/DDBJ whole genome shotgun (WGS) entry which is preliminary data.</text>
</comment>
<dbReference type="EMBL" id="AJWY01011689">
    <property type="protein sequence ID" value="EKC52059.1"/>
    <property type="molecule type" value="Genomic_DNA"/>
</dbReference>
<evidence type="ECO:0000259" key="4">
    <source>
        <dbReference type="Pfam" id="PF00496"/>
    </source>
</evidence>
<dbReference type="AlphaFoldDB" id="K1S9M8"/>
<dbReference type="InterPro" id="IPR039424">
    <property type="entry name" value="SBP_5"/>
</dbReference>
<organism evidence="5">
    <name type="scientific">human gut metagenome</name>
    <dbReference type="NCBI Taxonomy" id="408170"/>
    <lineage>
        <taxon>unclassified sequences</taxon>
        <taxon>metagenomes</taxon>
        <taxon>organismal metagenomes</taxon>
    </lineage>
</organism>
<dbReference type="Pfam" id="PF00496">
    <property type="entry name" value="SBP_bac_5"/>
    <property type="match status" value="1"/>
</dbReference>
<evidence type="ECO:0000313" key="5">
    <source>
        <dbReference type="EMBL" id="EKC52059.1"/>
    </source>
</evidence>
<reference evidence="5" key="1">
    <citation type="journal article" date="2013" name="Environ. Microbiol.">
        <title>Microbiota from the distal guts of lean and obese adolescents exhibit partial functional redundancy besides clear differences in community structure.</title>
        <authorList>
            <person name="Ferrer M."/>
            <person name="Ruiz A."/>
            <person name="Lanza F."/>
            <person name="Haange S.B."/>
            <person name="Oberbach A."/>
            <person name="Till H."/>
            <person name="Bargiela R."/>
            <person name="Campoy C."/>
            <person name="Segura M.T."/>
            <person name="Richter M."/>
            <person name="von Bergen M."/>
            <person name="Seifert J."/>
            <person name="Suarez A."/>
        </authorList>
    </citation>
    <scope>NUCLEOTIDE SEQUENCE</scope>
</reference>
<evidence type="ECO:0000256" key="1">
    <source>
        <dbReference type="ARBA" id="ARBA00005695"/>
    </source>
</evidence>
<dbReference type="SUPFAM" id="SSF53850">
    <property type="entry name" value="Periplasmic binding protein-like II"/>
    <property type="match status" value="1"/>
</dbReference>